<feature type="domain" description="RRM" evidence="4">
    <location>
        <begin position="244"/>
        <end position="326"/>
    </location>
</feature>
<dbReference type="InterPro" id="IPR050502">
    <property type="entry name" value="Euk_RNA-bind_prot"/>
</dbReference>
<evidence type="ECO:0000313" key="6">
    <source>
        <dbReference type="Proteomes" id="UP000250043"/>
    </source>
</evidence>
<dbReference type="SMART" id="SM00360">
    <property type="entry name" value="RRM"/>
    <property type="match status" value="3"/>
</dbReference>
<keyword evidence="6" id="KW-1185">Reference proteome</keyword>
<dbReference type="SUPFAM" id="SSF54928">
    <property type="entry name" value="RNA-binding domain, RBD"/>
    <property type="match status" value="2"/>
</dbReference>
<dbReference type="Proteomes" id="UP000250043">
    <property type="component" value="Unassembled WGS sequence"/>
</dbReference>
<sequence>MSSQNPVFKFAREGLTVKVGNLAESVSRRDVVELFSSLIGEVRKCEERTEDGHRILQVSFSTQDAAKKALCMSGYNVSGLPLVVTASTTLDVQRSTRQSKQNDARRNLYVLGLPFDLTKSDFVDVFSRYGTVAHAVILATVDNASRRRGFIVMSNHEEAKAAMDGLSRREIKGYTIDVSWAVVQRSQGFLDGGDRTSVLASQSPSPSPSPFGTLTPTTSSGQVSLASTPIHEHSPAPFITVRTTRLRVSNLPSVLFSQLLDLHPLFCPFGDIKKIEILASDSGNAQQGHINVIVEYATIAQAQEAHDGLHGQMYSSIPVAVEFMQDLDSPDLDASSMLSIGDNKIGLNPHAAPFLVHAGLHPDTVLGPMASLYSDSGAAQNAMSAALQNRFLAVHPLTLAPYATHASLCGPLYVPLAGTARPSSAPGT</sequence>
<proteinExistence type="predicted"/>
<dbReference type="PANTHER" id="PTHR48025:SF1">
    <property type="entry name" value="RRM DOMAIN-CONTAINING PROTEIN"/>
    <property type="match status" value="1"/>
</dbReference>
<dbReference type="AlphaFoldDB" id="A0A8E2DIN4"/>
<dbReference type="InterPro" id="IPR012677">
    <property type="entry name" value="Nucleotide-bd_a/b_plait_sf"/>
</dbReference>
<dbReference type="PANTHER" id="PTHR48025">
    <property type="entry name" value="OS02G0815200 PROTEIN"/>
    <property type="match status" value="1"/>
</dbReference>
<dbReference type="CDD" id="cd00590">
    <property type="entry name" value="RRM_SF"/>
    <property type="match status" value="1"/>
</dbReference>
<dbReference type="InterPro" id="IPR000504">
    <property type="entry name" value="RRM_dom"/>
</dbReference>
<feature type="domain" description="RRM" evidence="4">
    <location>
        <begin position="106"/>
        <end position="183"/>
    </location>
</feature>
<evidence type="ECO:0000313" key="5">
    <source>
        <dbReference type="EMBL" id="OCH88422.1"/>
    </source>
</evidence>
<feature type="domain" description="RRM" evidence="4">
    <location>
        <begin position="15"/>
        <end position="89"/>
    </location>
</feature>
<name>A0A8E2DIN4_9APHY</name>
<dbReference type="PROSITE" id="PS50102">
    <property type="entry name" value="RRM"/>
    <property type="match status" value="3"/>
</dbReference>
<gene>
    <name evidence="5" type="ORF">OBBRIDRAFT_813659</name>
</gene>
<evidence type="ECO:0000259" key="4">
    <source>
        <dbReference type="PROSITE" id="PS50102"/>
    </source>
</evidence>
<evidence type="ECO:0000256" key="1">
    <source>
        <dbReference type="ARBA" id="ARBA00022884"/>
    </source>
</evidence>
<feature type="compositionally biased region" description="Low complexity" evidence="3">
    <location>
        <begin position="196"/>
        <end position="220"/>
    </location>
</feature>
<dbReference type="InterPro" id="IPR035979">
    <property type="entry name" value="RBD_domain_sf"/>
</dbReference>
<reference evidence="5 6" key="1">
    <citation type="submission" date="2016-07" db="EMBL/GenBank/DDBJ databases">
        <title>Draft genome of the white-rot fungus Obba rivulosa 3A-2.</title>
        <authorList>
            <consortium name="DOE Joint Genome Institute"/>
            <person name="Miettinen O."/>
            <person name="Riley R."/>
            <person name="Acob R."/>
            <person name="Barry K."/>
            <person name="Cullen D."/>
            <person name="De Vries R."/>
            <person name="Hainaut M."/>
            <person name="Hatakka A."/>
            <person name="Henrissat B."/>
            <person name="Hilden K."/>
            <person name="Kuo R."/>
            <person name="Labutti K."/>
            <person name="Lipzen A."/>
            <person name="Makela M.R."/>
            <person name="Sandor L."/>
            <person name="Spatafora J.W."/>
            <person name="Grigoriev I.V."/>
            <person name="Hibbett D.S."/>
        </authorList>
    </citation>
    <scope>NUCLEOTIDE SEQUENCE [LARGE SCALE GENOMIC DNA]</scope>
    <source>
        <strain evidence="5 6">3A-2</strain>
    </source>
</reference>
<evidence type="ECO:0000256" key="2">
    <source>
        <dbReference type="PROSITE-ProRule" id="PRU00176"/>
    </source>
</evidence>
<dbReference type="EMBL" id="KV722453">
    <property type="protein sequence ID" value="OCH88422.1"/>
    <property type="molecule type" value="Genomic_DNA"/>
</dbReference>
<keyword evidence="1 2" id="KW-0694">RNA-binding</keyword>
<dbReference type="OrthoDB" id="6159137at2759"/>
<dbReference type="GO" id="GO:0003729">
    <property type="term" value="F:mRNA binding"/>
    <property type="evidence" value="ECO:0007669"/>
    <property type="project" value="TreeGrafter"/>
</dbReference>
<protein>
    <recommendedName>
        <fullName evidence="4">RRM domain-containing protein</fullName>
    </recommendedName>
</protein>
<dbReference type="Pfam" id="PF00076">
    <property type="entry name" value="RRM_1"/>
    <property type="match status" value="2"/>
</dbReference>
<evidence type="ECO:0000256" key="3">
    <source>
        <dbReference type="SAM" id="MobiDB-lite"/>
    </source>
</evidence>
<dbReference type="GO" id="GO:0005634">
    <property type="term" value="C:nucleus"/>
    <property type="evidence" value="ECO:0007669"/>
    <property type="project" value="TreeGrafter"/>
</dbReference>
<accession>A0A8E2DIN4</accession>
<feature type="region of interest" description="Disordered" evidence="3">
    <location>
        <begin position="194"/>
        <end position="224"/>
    </location>
</feature>
<organism evidence="5 6">
    <name type="scientific">Obba rivulosa</name>
    <dbReference type="NCBI Taxonomy" id="1052685"/>
    <lineage>
        <taxon>Eukaryota</taxon>
        <taxon>Fungi</taxon>
        <taxon>Dikarya</taxon>
        <taxon>Basidiomycota</taxon>
        <taxon>Agaricomycotina</taxon>
        <taxon>Agaricomycetes</taxon>
        <taxon>Polyporales</taxon>
        <taxon>Gelatoporiaceae</taxon>
        <taxon>Obba</taxon>
    </lineage>
</organism>
<dbReference type="Gene3D" id="3.30.70.330">
    <property type="match status" value="3"/>
</dbReference>